<proteinExistence type="inferred from homology"/>
<dbReference type="GO" id="GO:0000145">
    <property type="term" value="C:exocyst"/>
    <property type="evidence" value="ECO:0007669"/>
    <property type="project" value="InterPro"/>
</dbReference>
<dbReference type="GO" id="GO:0008104">
    <property type="term" value="P:intracellular protein localization"/>
    <property type="evidence" value="ECO:0007669"/>
    <property type="project" value="TreeGrafter"/>
</dbReference>
<dbReference type="EMBL" id="GBEZ01016561">
    <property type="protein sequence ID" value="JAC69696.1"/>
    <property type="molecule type" value="Transcribed_RNA"/>
</dbReference>
<dbReference type="GO" id="GO:0006887">
    <property type="term" value="P:exocytosis"/>
    <property type="evidence" value="ECO:0007669"/>
    <property type="project" value="UniProtKB-KW"/>
</dbReference>
<dbReference type="GO" id="GO:0006893">
    <property type="term" value="P:Golgi to plasma membrane transport"/>
    <property type="evidence" value="ECO:0007669"/>
    <property type="project" value="TreeGrafter"/>
</dbReference>
<feature type="non-terminal residue" evidence="5">
    <location>
        <position position="497"/>
    </location>
</feature>
<gene>
    <name evidence="5" type="ORF">TSPGSL018_5758</name>
</gene>
<dbReference type="InterPro" id="IPR033961">
    <property type="entry name" value="Exo84"/>
</dbReference>
<organism evidence="5">
    <name type="scientific">Tetraselmis sp. GSL018</name>
    <dbReference type="NCBI Taxonomy" id="582737"/>
    <lineage>
        <taxon>Eukaryota</taxon>
        <taxon>Viridiplantae</taxon>
        <taxon>Chlorophyta</taxon>
        <taxon>core chlorophytes</taxon>
        <taxon>Chlorodendrophyceae</taxon>
        <taxon>Chlorodendrales</taxon>
        <taxon>Chlorodendraceae</taxon>
        <taxon>Tetraselmis</taxon>
    </lineage>
</organism>
<accession>A0A061RGQ9</accession>
<comment type="similarity">
    <text evidence="1">Belongs to the EXO84 family.</text>
</comment>
<dbReference type="PANTHER" id="PTHR21426:SF12">
    <property type="entry name" value="EXOCYST COMPLEX COMPONENT 8"/>
    <property type="match status" value="1"/>
</dbReference>
<name>A0A061RGQ9_9CHLO</name>
<feature type="region of interest" description="Disordered" evidence="4">
    <location>
        <begin position="157"/>
        <end position="180"/>
    </location>
</feature>
<dbReference type="AlphaFoldDB" id="A0A061RGQ9"/>
<dbReference type="InterPro" id="IPR016159">
    <property type="entry name" value="Cullin_repeat-like_dom_sf"/>
</dbReference>
<keyword evidence="3" id="KW-0268">Exocytosis</keyword>
<evidence type="ECO:0000256" key="2">
    <source>
        <dbReference type="ARBA" id="ARBA00022448"/>
    </source>
</evidence>
<dbReference type="PANTHER" id="PTHR21426">
    <property type="entry name" value="EXOCYST COMPLEX COMPONENT 8"/>
    <property type="match status" value="1"/>
</dbReference>
<evidence type="ECO:0000256" key="1">
    <source>
        <dbReference type="ARBA" id="ARBA00007210"/>
    </source>
</evidence>
<feature type="compositionally biased region" description="Low complexity" evidence="4">
    <location>
        <begin position="163"/>
        <end position="180"/>
    </location>
</feature>
<protein>
    <submittedName>
        <fullName evidence="5">Vps51 vps67 family (Components of vesicular transport) protein</fullName>
    </submittedName>
</protein>
<dbReference type="SUPFAM" id="SSF74788">
    <property type="entry name" value="Cullin repeat-like"/>
    <property type="match status" value="1"/>
</dbReference>
<evidence type="ECO:0000256" key="3">
    <source>
        <dbReference type="ARBA" id="ARBA00022483"/>
    </source>
</evidence>
<reference evidence="5" key="1">
    <citation type="submission" date="2014-05" db="EMBL/GenBank/DDBJ databases">
        <title>The transcriptome of the halophilic microalga Tetraselmis sp. GSL018 isolated from the Great Salt Lake, Utah.</title>
        <authorList>
            <person name="Jinkerson R.E."/>
            <person name="D'Adamo S."/>
            <person name="Posewitz M.C."/>
        </authorList>
    </citation>
    <scope>NUCLEOTIDE SEQUENCE</scope>
    <source>
        <strain evidence="5">GSL018</strain>
    </source>
</reference>
<keyword evidence="2" id="KW-0813">Transport</keyword>
<sequence>MKRGTSGAAKDDRIKVSHVDSLLFGGRRVRDQDFASTGLETGGASVLETGQLVGSRSDKLAMFEAEDFSVDFFTRAHLGPLSEKGIAMLRSDLLELGSECSEEVRTTVKDHHAGFVAASRGIAGLEDSVRQLKDLLGASYALAASIRETAAPTQLPPRVAPCGAQGASGRSGSSGAACGGSHEEELAGLSGVFVELDLALAERRLREGCAMFKGLQEQLASLSTAPPTECSEEACVEDEGGSAIGASALADCQGLLPTLRAQEATEDRRRTLSTLLGQKIQDPSCSAGSFAESVSLLTEVVGPPAAARRMLEAYSAALRREQMSLLKPFMTGTSSSNTDSVTFSGASARRLCGTVDEALRRHEELFGGCPRLASLFVSWAAREVESYGQLLRRHALAAHSSAGGVQASARCICCALAFCCRIEELHGLCLSPHLLKAVWPALESVIQKRLRRIAEEVKQLVMEEAADGRLHVVARRCGEGLGDPADLPASVRTLIEE</sequence>
<evidence type="ECO:0000256" key="4">
    <source>
        <dbReference type="SAM" id="MobiDB-lite"/>
    </source>
</evidence>
<evidence type="ECO:0000313" key="5">
    <source>
        <dbReference type="EMBL" id="JAC69696.1"/>
    </source>
</evidence>